<dbReference type="InterPro" id="IPR046373">
    <property type="entry name" value="Acyl-CoA_Oxase/DH_mid-dom_sf"/>
</dbReference>
<dbReference type="AlphaFoldDB" id="A0A0A3J7Y9"/>
<dbReference type="Proteomes" id="UP000030595">
    <property type="component" value="Unassembled WGS sequence"/>
</dbReference>
<accession>A0A0A3J7Y9</accession>
<keyword evidence="4" id="KW-1185">Reference proteome</keyword>
<dbReference type="EMBL" id="JPVQ01000003">
    <property type="protein sequence ID" value="KGR91860.1"/>
    <property type="molecule type" value="Genomic_DNA"/>
</dbReference>
<organism evidence="3 4">
    <name type="scientific">Ureibacillus massiliensis 4400831 = CIP 108448 = CCUG 49529</name>
    <dbReference type="NCBI Taxonomy" id="1211035"/>
    <lineage>
        <taxon>Bacteria</taxon>
        <taxon>Bacillati</taxon>
        <taxon>Bacillota</taxon>
        <taxon>Bacilli</taxon>
        <taxon>Bacillales</taxon>
        <taxon>Caryophanaceae</taxon>
        <taxon>Ureibacillus</taxon>
    </lineage>
</organism>
<gene>
    <name evidence="3" type="ORF">CD30_02825</name>
</gene>
<protein>
    <recommendedName>
        <fullName evidence="2">Acyl-CoA dehydrogenase C-terminal domain-containing protein</fullName>
    </recommendedName>
</protein>
<comment type="caution">
    <text evidence="3">The sequence shown here is derived from an EMBL/GenBank/DDBJ whole genome shotgun (WGS) entry which is preliminary data.</text>
</comment>
<dbReference type="InterPro" id="IPR037069">
    <property type="entry name" value="AcylCoA_DH/ox_N_sf"/>
</dbReference>
<evidence type="ECO:0000313" key="3">
    <source>
        <dbReference type="EMBL" id="KGR91860.1"/>
    </source>
</evidence>
<evidence type="ECO:0000313" key="4">
    <source>
        <dbReference type="Proteomes" id="UP000030595"/>
    </source>
</evidence>
<feature type="domain" description="Acyl-CoA dehydrogenase C-terminal" evidence="2">
    <location>
        <begin position="261"/>
        <end position="337"/>
    </location>
</feature>
<proteinExistence type="predicted"/>
<dbReference type="Gene3D" id="1.20.140.10">
    <property type="entry name" value="Butyryl-CoA Dehydrogenase, subunit A, domain 3"/>
    <property type="match status" value="1"/>
</dbReference>
<dbReference type="GO" id="GO:0050660">
    <property type="term" value="F:flavin adenine dinucleotide binding"/>
    <property type="evidence" value="ECO:0007669"/>
    <property type="project" value="InterPro"/>
</dbReference>
<dbReference type="eggNOG" id="COG1960">
    <property type="taxonomic scope" value="Bacteria"/>
</dbReference>
<reference evidence="3 4" key="1">
    <citation type="submission" date="2014-02" db="EMBL/GenBank/DDBJ databases">
        <title>Draft genome sequence of Lysinibacillus massiliensis CCUG 49529.</title>
        <authorList>
            <person name="Zhang F."/>
            <person name="Wang G."/>
            <person name="Zhang L."/>
        </authorList>
    </citation>
    <scope>NUCLEOTIDE SEQUENCE [LARGE SCALE GENOMIC DNA]</scope>
    <source>
        <strain evidence="3 4">CCUG 49529</strain>
    </source>
</reference>
<dbReference type="Gene3D" id="2.40.110.10">
    <property type="entry name" value="Butyryl-CoA Dehydrogenase, subunit A, domain 2"/>
    <property type="match status" value="1"/>
</dbReference>
<evidence type="ECO:0000256" key="1">
    <source>
        <dbReference type="ARBA" id="ARBA00023002"/>
    </source>
</evidence>
<dbReference type="Gene3D" id="1.10.540.10">
    <property type="entry name" value="Acyl-CoA dehydrogenase/oxidase, N-terminal domain"/>
    <property type="match status" value="1"/>
</dbReference>
<dbReference type="Pfam" id="PF08028">
    <property type="entry name" value="Acyl-CoA_dh_2"/>
    <property type="match status" value="1"/>
</dbReference>
<name>A0A0A3J7Y9_9BACL</name>
<dbReference type="GO" id="GO:0016627">
    <property type="term" value="F:oxidoreductase activity, acting on the CH-CH group of donors"/>
    <property type="evidence" value="ECO:0007669"/>
    <property type="project" value="InterPro"/>
</dbReference>
<sequence>MKRITQLSKQMEEAQTILPEILEILYEHKLFKVFAPNALGGLELSLIDGLKTFQQAGVIDGNVGWAVTIGSGGNMFIPLFNEKVCESYFIHKEAVIAGSGKFGVAKKGNGGYFIAGQWKYCSGADYATLFTMNCRVEGNDEIVTCSVPREMVEVIPDWNAFGLKATSSHSMKVENVFVKEEETFKFGSFQNKYELPVHSFPFMTFSEASFFSLCLGLTENLMHEAKTTLERKKEQLTLERYKVVKDKWTFFYEKEKNIEQQFYPLVSDLWEKHKKGSELQEDELTHFTAFCKEQSGELLQSAHILMRYFGMEAIMEKSPLNRAWRNLCTASQHAMLTP</sequence>
<dbReference type="SUPFAM" id="SSF56645">
    <property type="entry name" value="Acyl-CoA dehydrogenase NM domain-like"/>
    <property type="match status" value="1"/>
</dbReference>
<keyword evidence="1" id="KW-0560">Oxidoreductase</keyword>
<evidence type="ECO:0000259" key="2">
    <source>
        <dbReference type="Pfam" id="PF08028"/>
    </source>
</evidence>
<dbReference type="InterPro" id="IPR009100">
    <property type="entry name" value="AcylCoA_DH/oxidase_NM_dom_sf"/>
</dbReference>
<dbReference type="InterPro" id="IPR013107">
    <property type="entry name" value="Acyl-CoA_DH_C"/>
</dbReference>